<proteinExistence type="predicted"/>
<gene>
    <name evidence="1" type="ORF">K6K41_17455</name>
</gene>
<dbReference type="Proteomes" id="UP000825701">
    <property type="component" value="Chromosome"/>
</dbReference>
<reference evidence="1" key="1">
    <citation type="submission" date="2021-08" db="EMBL/GenBank/DDBJ databases">
        <authorList>
            <person name="Zhang H."/>
            <person name="Xu M."/>
            <person name="Yu Z."/>
            <person name="Yang L."/>
            <person name="Cai Y."/>
        </authorList>
    </citation>
    <scope>NUCLEOTIDE SEQUENCE</scope>
    <source>
        <strain evidence="1">CHL1</strain>
    </source>
</reference>
<evidence type="ECO:0000313" key="1">
    <source>
        <dbReference type="EMBL" id="QZN98747.1"/>
    </source>
</evidence>
<dbReference type="EMBL" id="CP081869">
    <property type="protein sequence ID" value="QZN98747.1"/>
    <property type="molecule type" value="Genomic_DNA"/>
</dbReference>
<accession>A0A9E6R5U6</accession>
<name>A0A9E6R5U6_9HYPH</name>
<dbReference type="RefSeq" id="WP_261401718.1">
    <property type="nucleotide sequence ID" value="NZ_CP081869.1"/>
</dbReference>
<dbReference type="AlphaFoldDB" id="A0A9E6R5U6"/>
<dbReference type="KEGG" id="cmet:K6K41_17455"/>
<protein>
    <submittedName>
        <fullName evidence="1">Uncharacterized protein</fullName>
    </submittedName>
</protein>
<keyword evidence="2" id="KW-1185">Reference proteome</keyword>
<organism evidence="1 2">
    <name type="scientific">Chenggangzhangella methanolivorans</name>
    <dbReference type="NCBI Taxonomy" id="1437009"/>
    <lineage>
        <taxon>Bacteria</taxon>
        <taxon>Pseudomonadati</taxon>
        <taxon>Pseudomonadota</taxon>
        <taxon>Alphaproteobacteria</taxon>
        <taxon>Hyphomicrobiales</taxon>
        <taxon>Methylopilaceae</taxon>
        <taxon>Chenggangzhangella</taxon>
    </lineage>
</organism>
<evidence type="ECO:0000313" key="2">
    <source>
        <dbReference type="Proteomes" id="UP000825701"/>
    </source>
</evidence>
<sequence>MSLFRVLRPRPLLVQDTAADGASFLINTRLGKVAVTVRRSSQAAA</sequence>